<dbReference type="GO" id="GO:0016301">
    <property type="term" value="F:kinase activity"/>
    <property type="evidence" value="ECO:0007669"/>
    <property type="project" value="UniProtKB-KW"/>
</dbReference>
<dbReference type="InterPro" id="IPR050640">
    <property type="entry name" value="Bact_2-comp_sensor_kinase"/>
</dbReference>
<gene>
    <name evidence="3" type="ORF">OO013_09670</name>
</gene>
<feature type="transmembrane region" description="Helical" evidence="1">
    <location>
        <begin position="12"/>
        <end position="33"/>
    </location>
</feature>
<sequence>MIQLIKKYRGFIYGFFLTAILAAILIEIGFLLIDESEVIVNILIFTFWWIMISLPIYHIKYLKKRRVTVFKISGLLLLLIITILVDSLINIPDNPVSIFLLITFWIGVSYVFFPKFFNKYKYYIIGIYCIAFAYWSYVRLFSESFSVYQLEEKDLAISLLLIPIPVFIVLWIYEQWVWLRTLKSEKTQAELAMLKMQVNPHFFFNTLNNLYSLTIKKSDEAPDVVLKLSDMMRYTIYEGKKETVSVEDEIEYLKNYIDLHRIRYHKTVDIKFDVDITESGKIAPLLFIILLENAFKHGVETLSEDAFIKINFEINKNHFRFVIENNYEESDPDNTEPGIGLENLKKRLKLIYPENHELITSKKKNIYKAELTIFKS</sequence>
<evidence type="ECO:0000313" key="3">
    <source>
        <dbReference type="EMBL" id="MCX2744134.1"/>
    </source>
</evidence>
<accession>A0ABT3RQU1</accession>
<comment type="caution">
    <text evidence="3">The sequence shown here is derived from an EMBL/GenBank/DDBJ whole genome shotgun (WGS) entry which is preliminary data.</text>
</comment>
<feature type="domain" description="Signal transduction histidine kinase internal region" evidence="2">
    <location>
        <begin position="189"/>
        <end position="266"/>
    </location>
</feature>
<keyword evidence="3" id="KW-0808">Transferase</keyword>
<dbReference type="Proteomes" id="UP001209885">
    <property type="component" value="Unassembled WGS sequence"/>
</dbReference>
<name>A0ABT3RQU1_9BACT</name>
<proteinExistence type="predicted"/>
<evidence type="ECO:0000313" key="4">
    <source>
        <dbReference type="Proteomes" id="UP001209885"/>
    </source>
</evidence>
<feature type="transmembrane region" description="Helical" evidence="1">
    <location>
        <begin position="95"/>
        <end position="113"/>
    </location>
</feature>
<protein>
    <submittedName>
        <fullName evidence="3">Sensor histidine kinase</fullName>
    </submittedName>
</protein>
<feature type="transmembrane region" description="Helical" evidence="1">
    <location>
        <begin position="69"/>
        <end position="89"/>
    </location>
</feature>
<dbReference type="SUPFAM" id="SSF55874">
    <property type="entry name" value="ATPase domain of HSP90 chaperone/DNA topoisomerase II/histidine kinase"/>
    <property type="match status" value="1"/>
</dbReference>
<dbReference type="PANTHER" id="PTHR34220">
    <property type="entry name" value="SENSOR HISTIDINE KINASE YPDA"/>
    <property type="match status" value="1"/>
</dbReference>
<evidence type="ECO:0000259" key="2">
    <source>
        <dbReference type="Pfam" id="PF06580"/>
    </source>
</evidence>
<organism evidence="3 4">
    <name type="scientific">Mangrovivirga halotolerans</name>
    <dbReference type="NCBI Taxonomy" id="2993936"/>
    <lineage>
        <taxon>Bacteria</taxon>
        <taxon>Pseudomonadati</taxon>
        <taxon>Bacteroidota</taxon>
        <taxon>Cytophagia</taxon>
        <taxon>Cytophagales</taxon>
        <taxon>Mangrovivirgaceae</taxon>
        <taxon>Mangrovivirga</taxon>
    </lineage>
</organism>
<dbReference type="EMBL" id="JAPFQN010000005">
    <property type="protein sequence ID" value="MCX2744134.1"/>
    <property type="molecule type" value="Genomic_DNA"/>
</dbReference>
<dbReference type="PANTHER" id="PTHR34220:SF7">
    <property type="entry name" value="SENSOR HISTIDINE KINASE YPDA"/>
    <property type="match status" value="1"/>
</dbReference>
<dbReference type="InterPro" id="IPR036890">
    <property type="entry name" value="HATPase_C_sf"/>
</dbReference>
<feature type="transmembrane region" description="Helical" evidence="1">
    <location>
        <begin position="157"/>
        <end position="173"/>
    </location>
</feature>
<keyword evidence="4" id="KW-1185">Reference proteome</keyword>
<reference evidence="3 4" key="1">
    <citation type="submission" date="2022-11" db="EMBL/GenBank/DDBJ databases">
        <title>The characterization of three novel Bacteroidetes species and genomic analysis of their roles in tidal elemental geochemical cycles.</title>
        <authorList>
            <person name="Ma K."/>
        </authorList>
    </citation>
    <scope>NUCLEOTIDE SEQUENCE [LARGE SCALE GENOMIC DNA]</scope>
    <source>
        <strain evidence="3 4">M17</strain>
    </source>
</reference>
<dbReference type="Gene3D" id="3.30.565.10">
    <property type="entry name" value="Histidine kinase-like ATPase, C-terminal domain"/>
    <property type="match status" value="1"/>
</dbReference>
<keyword evidence="3" id="KW-0418">Kinase</keyword>
<feature type="transmembrane region" description="Helical" evidence="1">
    <location>
        <begin position="120"/>
        <end position="137"/>
    </location>
</feature>
<dbReference type="Pfam" id="PF06580">
    <property type="entry name" value="His_kinase"/>
    <property type="match status" value="1"/>
</dbReference>
<feature type="transmembrane region" description="Helical" evidence="1">
    <location>
        <begin position="39"/>
        <end position="57"/>
    </location>
</feature>
<evidence type="ECO:0000256" key="1">
    <source>
        <dbReference type="SAM" id="Phobius"/>
    </source>
</evidence>
<dbReference type="RefSeq" id="WP_266056600.1">
    <property type="nucleotide sequence ID" value="NZ_JAPFQN010000005.1"/>
</dbReference>
<dbReference type="InterPro" id="IPR010559">
    <property type="entry name" value="Sig_transdc_His_kin_internal"/>
</dbReference>
<keyword evidence="1" id="KW-0472">Membrane</keyword>
<keyword evidence="1" id="KW-0812">Transmembrane</keyword>
<keyword evidence="1" id="KW-1133">Transmembrane helix</keyword>